<name>X0YVD1_9ZZZZ</name>
<dbReference type="GO" id="GO:0016779">
    <property type="term" value="F:nucleotidyltransferase activity"/>
    <property type="evidence" value="ECO:0007669"/>
    <property type="project" value="InterPro"/>
</dbReference>
<dbReference type="AlphaFoldDB" id="X0YVD1"/>
<gene>
    <name evidence="1" type="ORF">S01H4_14320</name>
</gene>
<feature type="non-terminal residue" evidence="1">
    <location>
        <position position="1"/>
    </location>
</feature>
<dbReference type="InterPro" id="IPR006116">
    <property type="entry name" value="NT_2-5OAS_ClassI-CCAase"/>
</dbReference>
<dbReference type="CDD" id="cd05400">
    <property type="entry name" value="NT_2-5OAS_ClassI-CCAase"/>
    <property type="match status" value="1"/>
</dbReference>
<accession>X0YVD1</accession>
<protein>
    <submittedName>
        <fullName evidence="1">Uncharacterized protein</fullName>
    </submittedName>
</protein>
<organism evidence="1">
    <name type="scientific">marine sediment metagenome</name>
    <dbReference type="NCBI Taxonomy" id="412755"/>
    <lineage>
        <taxon>unclassified sequences</taxon>
        <taxon>metagenomes</taxon>
        <taxon>ecological metagenomes</taxon>
    </lineage>
</organism>
<reference evidence="1" key="1">
    <citation type="journal article" date="2014" name="Front. Microbiol.">
        <title>High frequency of phylogenetically diverse reductive dehalogenase-homologous genes in deep subseafloor sedimentary metagenomes.</title>
        <authorList>
            <person name="Kawai M."/>
            <person name="Futagami T."/>
            <person name="Toyoda A."/>
            <person name="Takaki Y."/>
            <person name="Nishi S."/>
            <person name="Hori S."/>
            <person name="Arai W."/>
            <person name="Tsubouchi T."/>
            <person name="Morono Y."/>
            <person name="Uchiyama I."/>
            <person name="Ito T."/>
            <person name="Fujiyama A."/>
            <person name="Inagaki F."/>
            <person name="Takami H."/>
        </authorList>
    </citation>
    <scope>NUCLEOTIDE SEQUENCE</scope>
    <source>
        <strain evidence="1">Expedition CK06-06</strain>
    </source>
</reference>
<dbReference type="InterPro" id="IPR043519">
    <property type="entry name" value="NT_sf"/>
</dbReference>
<evidence type="ECO:0000313" key="1">
    <source>
        <dbReference type="EMBL" id="GAG60679.1"/>
    </source>
</evidence>
<comment type="caution">
    <text evidence="1">The sequence shown here is derived from an EMBL/GenBank/DDBJ whole genome shotgun (WGS) entry which is preliminary data.</text>
</comment>
<dbReference type="EMBL" id="BART01006283">
    <property type="protein sequence ID" value="GAG60679.1"/>
    <property type="molecule type" value="Genomic_DNA"/>
</dbReference>
<sequence>NTNIRGDSDVDMIIQLNKTFWRDISKLSPTSQAKYIEDYSPGTYSFEDFRTDVFNTLVDCYPTRTITQGNKSIKVEGGSSTLNADVVPCLQYRNYTKYNSYVDQEYVEGIKFYTKNTNEEIINYPTIMARNIRPAF</sequence>
<proteinExistence type="predicted"/>
<dbReference type="SUPFAM" id="SSF81301">
    <property type="entry name" value="Nucleotidyltransferase"/>
    <property type="match status" value="1"/>
</dbReference>